<proteinExistence type="predicted"/>
<dbReference type="Gene3D" id="1.10.10.10">
    <property type="entry name" value="Winged helix-like DNA-binding domain superfamily/Winged helix DNA-binding domain"/>
    <property type="match status" value="1"/>
</dbReference>
<dbReference type="AlphaFoldDB" id="A0A495XP36"/>
<keyword evidence="1" id="KW-0802">TPR repeat</keyword>
<evidence type="ECO:0000259" key="2">
    <source>
        <dbReference type="SMART" id="SM01043"/>
    </source>
</evidence>
<reference evidence="3 4" key="1">
    <citation type="submission" date="2018-10" db="EMBL/GenBank/DDBJ databases">
        <title>Sequencing the genomes of 1000 actinobacteria strains.</title>
        <authorList>
            <person name="Klenk H.-P."/>
        </authorList>
    </citation>
    <scope>NUCLEOTIDE SEQUENCE [LARGE SCALE GENOMIC DNA]</scope>
    <source>
        <strain evidence="3 4">DSM 43911</strain>
    </source>
</reference>
<dbReference type="GO" id="GO:0006355">
    <property type="term" value="P:regulation of DNA-templated transcription"/>
    <property type="evidence" value="ECO:0007669"/>
    <property type="project" value="InterPro"/>
</dbReference>
<name>A0A495XP36_9PSEU</name>
<dbReference type="InterPro" id="IPR016032">
    <property type="entry name" value="Sig_transdc_resp-reg_C-effctor"/>
</dbReference>
<dbReference type="InterPro" id="IPR019734">
    <property type="entry name" value="TPR_rpt"/>
</dbReference>
<dbReference type="Pfam" id="PF25873">
    <property type="entry name" value="WHD_MalT"/>
    <property type="match status" value="1"/>
</dbReference>
<dbReference type="SMART" id="SM00028">
    <property type="entry name" value="TPR"/>
    <property type="match status" value="3"/>
</dbReference>
<dbReference type="InterPro" id="IPR027417">
    <property type="entry name" value="P-loop_NTPase"/>
</dbReference>
<dbReference type="InterPro" id="IPR011990">
    <property type="entry name" value="TPR-like_helical_dom_sf"/>
</dbReference>
<feature type="repeat" description="TPR" evidence="1">
    <location>
        <begin position="626"/>
        <end position="659"/>
    </location>
</feature>
<dbReference type="SUPFAM" id="SSF46894">
    <property type="entry name" value="C-terminal effector domain of the bipartite response regulators"/>
    <property type="match status" value="1"/>
</dbReference>
<feature type="domain" description="Bacterial transcriptional activator" evidence="2">
    <location>
        <begin position="932"/>
        <end position="1058"/>
    </location>
</feature>
<protein>
    <submittedName>
        <fullName evidence="3">ATP/maltotriose-dependent transcriptional regulator MalT</fullName>
    </submittedName>
</protein>
<evidence type="ECO:0000313" key="4">
    <source>
        <dbReference type="Proteomes" id="UP000272729"/>
    </source>
</evidence>
<evidence type="ECO:0000256" key="1">
    <source>
        <dbReference type="PROSITE-ProRule" id="PRU00339"/>
    </source>
</evidence>
<dbReference type="SMART" id="SM01043">
    <property type="entry name" value="BTAD"/>
    <property type="match status" value="1"/>
</dbReference>
<dbReference type="GO" id="GO:0003677">
    <property type="term" value="F:DNA binding"/>
    <property type="evidence" value="ECO:0007669"/>
    <property type="project" value="InterPro"/>
</dbReference>
<dbReference type="InterPro" id="IPR051677">
    <property type="entry name" value="AfsR-DnrI-RedD_regulator"/>
</dbReference>
<evidence type="ECO:0000313" key="3">
    <source>
        <dbReference type="EMBL" id="RKT74646.1"/>
    </source>
</evidence>
<organism evidence="3 4">
    <name type="scientific">Saccharothrix variisporea</name>
    <dbReference type="NCBI Taxonomy" id="543527"/>
    <lineage>
        <taxon>Bacteria</taxon>
        <taxon>Bacillati</taxon>
        <taxon>Actinomycetota</taxon>
        <taxon>Actinomycetes</taxon>
        <taxon>Pseudonocardiales</taxon>
        <taxon>Pseudonocardiaceae</taxon>
        <taxon>Saccharothrix</taxon>
    </lineage>
</organism>
<dbReference type="PANTHER" id="PTHR35807">
    <property type="entry name" value="TRANSCRIPTIONAL REGULATOR REDD-RELATED"/>
    <property type="match status" value="1"/>
</dbReference>
<accession>A0A495XP36</accession>
<keyword evidence="4" id="KW-1185">Reference proteome</keyword>
<dbReference type="InterPro" id="IPR059106">
    <property type="entry name" value="WHD_MalT"/>
</dbReference>
<gene>
    <name evidence="3" type="ORF">DFJ66_8013</name>
</gene>
<dbReference type="OrthoDB" id="134985at2"/>
<dbReference type="Gene3D" id="1.25.40.10">
    <property type="entry name" value="Tetratricopeptide repeat domain"/>
    <property type="match status" value="3"/>
</dbReference>
<dbReference type="InterPro" id="IPR005158">
    <property type="entry name" value="BTAD"/>
</dbReference>
<dbReference type="Proteomes" id="UP000272729">
    <property type="component" value="Unassembled WGS sequence"/>
</dbReference>
<dbReference type="EMBL" id="RBXR01000001">
    <property type="protein sequence ID" value="RKT74646.1"/>
    <property type="molecule type" value="Genomic_DNA"/>
</dbReference>
<dbReference type="Pfam" id="PF03704">
    <property type="entry name" value="BTAD"/>
    <property type="match status" value="1"/>
</dbReference>
<dbReference type="SUPFAM" id="SSF52540">
    <property type="entry name" value="P-loop containing nucleoside triphosphate hydrolases"/>
    <property type="match status" value="1"/>
</dbReference>
<dbReference type="RefSeq" id="WP_121229585.1">
    <property type="nucleotide sequence ID" value="NZ_JBIUBA010000006.1"/>
</dbReference>
<dbReference type="InterPro" id="IPR036388">
    <property type="entry name" value="WH-like_DNA-bd_sf"/>
</dbReference>
<sequence>MTTPGTADTLARPRLDYLVAAARSSRITTVVAPAGYGKTTLLSGWIGRAPVAWHTLTDEDRSPQPLLANLAAALRAVLPALRFRPPDVLADDEGTGEAGRVDRAHALAASLCQAVAEAAEGVREVLLVLDDLHVIGRDDRTCAVVEALCLQAPRALRLVLSSRERPPFPVRRAAGLGGPLEITAAQLAFTEGETRRLLDDDRVAAEVHRLSGGWPVAVRMAVGARAAQPAPAAATAHDRALYDYLAHEVFDREPRRVRELLAAAALFDRFNADLLAALGFADAARVLDDLLARGLFVERLIPHPGWLGLIPLARAFVAGRTPPSPAERRRLGTTAAAWLAARGHLAEALAALSGLDDHRAVAALLAAHGEELLQRGGADTVIAAVDGIPPDERDPVAWQLAGVAHQVRGEWGPALACLRRATPPGATVPAALAARIAAMHYFSGAPDRTLAACAESATTGTDPAAEARVHALAASAHWARGDVAASRAEVAVATELAQRAGDDAALAATHTVLAMVADAEGDRSAVADHYARALTHAHLAGDVLAEIRIRVNRSAHLVHEADHREALAELETALRLADLTGFTSYRALALNNRGAAWLGLGRLDEAAADLHAARRVYTRTGSRLASLALESLGEVHRLRGERALARDAFTEAVRLAEENDAVPQLVPALAGLAGVLAEEEPRTAEDLVRRALACGTGLGYPAALLAAARVALARGEPDVAAAHAGQAREVAARRRDRAAVAAALHLLGRAASGREEALSLLDQAAAAWAEIGNPVGGIEVSIARARVLGGADGLALVTVAGQAAARLGARGLVAEAASVAEVCGRSTGPAVSIRTLGGFRVLRRGEVVPATAWQSKKARDLVKILVARQGRPTTREALMAVLWPDEPPERVANRFSVALSTARLVLDPDRGDGHGIAADHEHVRLDPAVVDVDVIRFLADARAGLSGGPVTALASAESAYTGDFLEEDPYAEWAAGLREDARLTYLQVASALARHTAAAGDHVATSRYCLRVLERDGYDETAHLALVRALTASGSHGEARRRYRAYVSRMREIGVEPSPFPDPAPLSTAGFSPS</sequence>
<dbReference type="PROSITE" id="PS50005">
    <property type="entry name" value="TPR"/>
    <property type="match status" value="1"/>
</dbReference>
<dbReference type="SUPFAM" id="SSF48452">
    <property type="entry name" value="TPR-like"/>
    <property type="match status" value="3"/>
</dbReference>
<comment type="caution">
    <text evidence="3">The sequence shown here is derived from an EMBL/GenBank/DDBJ whole genome shotgun (WGS) entry which is preliminary data.</text>
</comment>